<protein>
    <recommendedName>
        <fullName evidence="4">PRC-barrel domain containing protein</fullName>
    </recommendedName>
</protein>
<feature type="region of interest" description="Disordered" evidence="1">
    <location>
        <begin position="1"/>
        <end position="23"/>
    </location>
</feature>
<evidence type="ECO:0000313" key="2">
    <source>
        <dbReference type="EMBL" id="AUV84034.1"/>
    </source>
</evidence>
<dbReference type="AlphaFoldDB" id="A0A2I8VQ79"/>
<evidence type="ECO:0000313" key="3">
    <source>
        <dbReference type="Proteomes" id="UP000236584"/>
    </source>
</evidence>
<sequence length="85" mass="8946">MTEGDDAAAVDASDEGNPVFDRDGNEIGIVEAVDEDGTLYVDPDPGVLDEVKAELGWGSEDADNYVISPDQVASREGHQIVVRGA</sequence>
<evidence type="ECO:0000256" key="1">
    <source>
        <dbReference type="SAM" id="MobiDB-lite"/>
    </source>
</evidence>
<accession>A0A2I8VQ79</accession>
<dbReference type="Proteomes" id="UP000236584">
    <property type="component" value="Chromosome"/>
</dbReference>
<reference evidence="2 3" key="1">
    <citation type="submission" date="2018-01" db="EMBL/GenBank/DDBJ databases">
        <title>Complete genome sequence of Salinigranum rubrum GX10T, an extremely halophilic archaeon isolated from a marine solar saltern.</title>
        <authorList>
            <person name="Han S."/>
        </authorList>
    </citation>
    <scope>NUCLEOTIDE SEQUENCE [LARGE SCALE GENOMIC DNA]</scope>
    <source>
        <strain evidence="2 3">GX10</strain>
    </source>
</reference>
<dbReference type="EMBL" id="CP026309">
    <property type="protein sequence ID" value="AUV84034.1"/>
    <property type="molecule type" value="Genomic_DNA"/>
</dbReference>
<feature type="compositionally biased region" description="Acidic residues" evidence="1">
    <location>
        <begin position="1"/>
        <end position="14"/>
    </location>
</feature>
<gene>
    <name evidence="2" type="ORF">C2R22_16950</name>
</gene>
<dbReference type="KEGG" id="srub:C2R22_16950"/>
<evidence type="ECO:0008006" key="4">
    <source>
        <dbReference type="Google" id="ProtNLM"/>
    </source>
</evidence>
<organism evidence="2 3">
    <name type="scientific">Salinigranum rubrum</name>
    <dbReference type="NCBI Taxonomy" id="755307"/>
    <lineage>
        <taxon>Archaea</taxon>
        <taxon>Methanobacteriati</taxon>
        <taxon>Methanobacteriota</taxon>
        <taxon>Stenosarchaea group</taxon>
        <taxon>Halobacteria</taxon>
        <taxon>Halobacteriales</taxon>
        <taxon>Haloferacaceae</taxon>
        <taxon>Salinigranum</taxon>
    </lineage>
</organism>
<name>A0A2I8VQ79_9EURY</name>
<proteinExistence type="predicted"/>
<keyword evidence="3" id="KW-1185">Reference proteome</keyword>